<gene>
    <name evidence="1" type="ORF">M413DRAFT_387329</name>
</gene>
<reference evidence="2" key="2">
    <citation type="submission" date="2015-01" db="EMBL/GenBank/DDBJ databases">
        <title>Evolutionary Origins and Diversification of the Mycorrhizal Mutualists.</title>
        <authorList>
            <consortium name="DOE Joint Genome Institute"/>
            <consortium name="Mycorrhizal Genomics Consortium"/>
            <person name="Kohler A."/>
            <person name="Kuo A."/>
            <person name="Nagy L.G."/>
            <person name="Floudas D."/>
            <person name="Copeland A."/>
            <person name="Barry K.W."/>
            <person name="Cichocki N."/>
            <person name="Veneault-Fourrey C."/>
            <person name="LaButti K."/>
            <person name="Lindquist E.A."/>
            <person name="Lipzen A."/>
            <person name="Lundell T."/>
            <person name="Morin E."/>
            <person name="Murat C."/>
            <person name="Riley R."/>
            <person name="Ohm R."/>
            <person name="Sun H."/>
            <person name="Tunlid A."/>
            <person name="Henrissat B."/>
            <person name="Grigoriev I.V."/>
            <person name="Hibbett D.S."/>
            <person name="Martin F."/>
        </authorList>
    </citation>
    <scope>NUCLEOTIDE SEQUENCE [LARGE SCALE GENOMIC DNA]</scope>
    <source>
        <strain evidence="2">h7</strain>
    </source>
</reference>
<protein>
    <submittedName>
        <fullName evidence="1">Uncharacterized protein</fullName>
    </submittedName>
</protein>
<dbReference type="EMBL" id="KN831775">
    <property type="protein sequence ID" value="KIM43718.1"/>
    <property type="molecule type" value="Genomic_DNA"/>
</dbReference>
<evidence type="ECO:0000313" key="2">
    <source>
        <dbReference type="Proteomes" id="UP000053424"/>
    </source>
</evidence>
<sequence>MRNSGAERLENVLRRLGLEGKALDGMMRNLRTVATRRVEARSIGEDERRLEALVRSNVEKRRQVQEKINKAAGLGWLCEEYIDLISTFGSETVRDLETMLDEERQRVVGYVDTLRECVMKEREAGDEWMNDVRGALGSSRVKVWEELRERMETVHRSQALVSSPRLLDSKDIAVGEVRVNTAMMERKGRKADHGFALAAEIEGLLVDARRIAKVGLD</sequence>
<name>A0A0C2Y1J8_HEBCY</name>
<reference evidence="1 2" key="1">
    <citation type="submission" date="2014-04" db="EMBL/GenBank/DDBJ databases">
        <authorList>
            <consortium name="DOE Joint Genome Institute"/>
            <person name="Kuo A."/>
            <person name="Gay G."/>
            <person name="Dore J."/>
            <person name="Kohler A."/>
            <person name="Nagy L.G."/>
            <person name="Floudas D."/>
            <person name="Copeland A."/>
            <person name="Barry K.W."/>
            <person name="Cichocki N."/>
            <person name="Veneault-Fourrey C."/>
            <person name="LaButti K."/>
            <person name="Lindquist E.A."/>
            <person name="Lipzen A."/>
            <person name="Lundell T."/>
            <person name="Morin E."/>
            <person name="Murat C."/>
            <person name="Sun H."/>
            <person name="Tunlid A."/>
            <person name="Henrissat B."/>
            <person name="Grigoriev I.V."/>
            <person name="Hibbett D.S."/>
            <person name="Martin F."/>
            <person name="Nordberg H.P."/>
            <person name="Cantor M.N."/>
            <person name="Hua S.X."/>
        </authorList>
    </citation>
    <scope>NUCLEOTIDE SEQUENCE [LARGE SCALE GENOMIC DNA]</scope>
    <source>
        <strain evidence="2">h7</strain>
    </source>
</reference>
<keyword evidence="2" id="KW-1185">Reference proteome</keyword>
<dbReference type="HOGENOM" id="CLU_1272445_0_0_1"/>
<dbReference type="OrthoDB" id="3256901at2759"/>
<proteinExistence type="predicted"/>
<dbReference type="AlphaFoldDB" id="A0A0C2Y1J8"/>
<dbReference type="STRING" id="686832.A0A0C2Y1J8"/>
<accession>A0A0C2Y1J8</accession>
<evidence type="ECO:0000313" key="1">
    <source>
        <dbReference type="EMBL" id="KIM43718.1"/>
    </source>
</evidence>
<organism evidence="1 2">
    <name type="scientific">Hebeloma cylindrosporum</name>
    <dbReference type="NCBI Taxonomy" id="76867"/>
    <lineage>
        <taxon>Eukaryota</taxon>
        <taxon>Fungi</taxon>
        <taxon>Dikarya</taxon>
        <taxon>Basidiomycota</taxon>
        <taxon>Agaricomycotina</taxon>
        <taxon>Agaricomycetes</taxon>
        <taxon>Agaricomycetidae</taxon>
        <taxon>Agaricales</taxon>
        <taxon>Agaricineae</taxon>
        <taxon>Hymenogastraceae</taxon>
        <taxon>Hebeloma</taxon>
    </lineage>
</organism>
<dbReference type="Proteomes" id="UP000053424">
    <property type="component" value="Unassembled WGS sequence"/>
</dbReference>